<dbReference type="InterPro" id="IPR005490">
    <property type="entry name" value="LD_TPept_cat_dom"/>
</dbReference>
<dbReference type="InterPro" id="IPR038063">
    <property type="entry name" value="Transpep_catalytic_dom"/>
</dbReference>
<dbReference type="EMBL" id="JAAKZV010000151">
    <property type="protein sequence ID" value="NGN67595.1"/>
    <property type="molecule type" value="Genomic_DNA"/>
</dbReference>
<reference evidence="10 11" key="1">
    <citation type="submission" date="2020-02" db="EMBL/GenBank/DDBJ databases">
        <title>Whole-genome analyses of novel actinobacteria.</title>
        <authorList>
            <person name="Sahin N."/>
        </authorList>
    </citation>
    <scope>NUCLEOTIDE SEQUENCE [LARGE SCALE GENOMIC DNA]</scope>
    <source>
        <strain evidence="10 11">A7024</strain>
    </source>
</reference>
<sequence length="295" mass="32942">MPGASTAAVSVLAGLLLATGAVAGPAHAEQQPPPPGPRDRLTVEALNRLVEYADTPDQGTIAPDIPRGRARLESYQRDPEPLPVLPDIEEEPPGEKGKHAPFCTRKSGPYQKQVERYLKLPVDGRQSKADCEAIQAFQKEKNIWPDAGYAGPVTHGELFLPTVRKNPNKDGRCRTDVGRVVCVDMTRQLLWVQNGRKVLFTPVPVRTGRPGYETRTGLHRIYWRHKDHWSGLYDAPMPYSQFFDRGQALHGTYSSVYKPPGSHGCVNLRYPESKALWKLLKKGDDVHVYGRRPVR</sequence>
<dbReference type="Gene3D" id="2.40.440.10">
    <property type="entry name" value="L,D-transpeptidase catalytic domain-like"/>
    <property type="match status" value="1"/>
</dbReference>
<dbReference type="GO" id="GO:0008360">
    <property type="term" value="P:regulation of cell shape"/>
    <property type="evidence" value="ECO:0007669"/>
    <property type="project" value="UniProtKB-UniRule"/>
</dbReference>
<evidence type="ECO:0000259" key="9">
    <source>
        <dbReference type="PROSITE" id="PS52029"/>
    </source>
</evidence>
<proteinExistence type="predicted"/>
<organism evidence="10 11">
    <name type="scientific">Streptomyces coryli</name>
    <dbReference type="NCBI Taxonomy" id="1128680"/>
    <lineage>
        <taxon>Bacteria</taxon>
        <taxon>Bacillati</taxon>
        <taxon>Actinomycetota</taxon>
        <taxon>Actinomycetes</taxon>
        <taxon>Kitasatosporales</taxon>
        <taxon>Streptomycetaceae</taxon>
        <taxon>Streptomyces</taxon>
    </lineage>
</organism>
<dbReference type="GO" id="GO:0071972">
    <property type="term" value="F:peptidoglycan L,D-transpeptidase activity"/>
    <property type="evidence" value="ECO:0007669"/>
    <property type="project" value="TreeGrafter"/>
</dbReference>
<dbReference type="PANTHER" id="PTHR30582">
    <property type="entry name" value="L,D-TRANSPEPTIDASE"/>
    <property type="match status" value="1"/>
</dbReference>
<keyword evidence="5 6" id="KW-0961">Cell wall biogenesis/degradation</keyword>
<evidence type="ECO:0000256" key="3">
    <source>
        <dbReference type="ARBA" id="ARBA00022960"/>
    </source>
</evidence>
<keyword evidence="4 6" id="KW-0573">Peptidoglycan synthesis</keyword>
<evidence type="ECO:0000256" key="7">
    <source>
        <dbReference type="SAM" id="MobiDB-lite"/>
    </source>
</evidence>
<dbReference type="SUPFAM" id="SSF141523">
    <property type="entry name" value="L,D-transpeptidase catalytic domain-like"/>
    <property type="match status" value="1"/>
</dbReference>
<keyword evidence="2" id="KW-0808">Transferase</keyword>
<comment type="pathway">
    <text evidence="1 6">Cell wall biogenesis; peptidoglycan biosynthesis.</text>
</comment>
<gene>
    <name evidence="10" type="ORF">G5C51_27290</name>
</gene>
<dbReference type="UniPathway" id="UPA00219"/>
<evidence type="ECO:0000313" key="10">
    <source>
        <dbReference type="EMBL" id="NGN67595.1"/>
    </source>
</evidence>
<dbReference type="Proteomes" id="UP000481583">
    <property type="component" value="Unassembled WGS sequence"/>
</dbReference>
<name>A0A6G4U5T0_9ACTN</name>
<keyword evidence="11" id="KW-1185">Reference proteome</keyword>
<evidence type="ECO:0000256" key="2">
    <source>
        <dbReference type="ARBA" id="ARBA00022679"/>
    </source>
</evidence>
<feature type="signal peptide" evidence="8">
    <location>
        <begin position="1"/>
        <end position="23"/>
    </location>
</feature>
<dbReference type="GO" id="GO:0005576">
    <property type="term" value="C:extracellular region"/>
    <property type="evidence" value="ECO:0007669"/>
    <property type="project" value="TreeGrafter"/>
</dbReference>
<feature type="active site" description="Nucleophile" evidence="6">
    <location>
        <position position="265"/>
    </location>
</feature>
<dbReference type="InterPro" id="IPR050979">
    <property type="entry name" value="LD-transpeptidase"/>
</dbReference>
<comment type="caution">
    <text evidence="10">The sequence shown here is derived from an EMBL/GenBank/DDBJ whole genome shotgun (WGS) entry which is preliminary data.</text>
</comment>
<keyword evidence="8" id="KW-0732">Signal</keyword>
<dbReference type="GO" id="GO:0018104">
    <property type="term" value="P:peptidoglycan-protein cross-linking"/>
    <property type="evidence" value="ECO:0007669"/>
    <property type="project" value="TreeGrafter"/>
</dbReference>
<keyword evidence="3 6" id="KW-0133">Cell shape</keyword>
<feature type="active site" description="Proton donor/acceptor" evidence="6">
    <location>
        <position position="250"/>
    </location>
</feature>
<dbReference type="AlphaFoldDB" id="A0A6G4U5T0"/>
<evidence type="ECO:0000256" key="6">
    <source>
        <dbReference type="PROSITE-ProRule" id="PRU01373"/>
    </source>
</evidence>
<evidence type="ECO:0000313" key="11">
    <source>
        <dbReference type="Proteomes" id="UP000481583"/>
    </source>
</evidence>
<evidence type="ECO:0000256" key="4">
    <source>
        <dbReference type="ARBA" id="ARBA00022984"/>
    </source>
</evidence>
<evidence type="ECO:0000256" key="5">
    <source>
        <dbReference type="ARBA" id="ARBA00023316"/>
    </source>
</evidence>
<dbReference type="PANTHER" id="PTHR30582:SF33">
    <property type="entry name" value="EXPORTED PROTEIN"/>
    <property type="match status" value="1"/>
</dbReference>
<dbReference type="GO" id="GO:0071555">
    <property type="term" value="P:cell wall organization"/>
    <property type="evidence" value="ECO:0007669"/>
    <property type="project" value="UniProtKB-UniRule"/>
</dbReference>
<feature type="region of interest" description="Disordered" evidence="7">
    <location>
        <begin position="74"/>
        <end position="106"/>
    </location>
</feature>
<evidence type="ECO:0000256" key="8">
    <source>
        <dbReference type="SAM" id="SignalP"/>
    </source>
</evidence>
<dbReference type="GO" id="GO:0016740">
    <property type="term" value="F:transferase activity"/>
    <property type="evidence" value="ECO:0007669"/>
    <property type="project" value="UniProtKB-KW"/>
</dbReference>
<feature type="domain" description="L,D-TPase catalytic" evidence="9">
    <location>
        <begin position="179"/>
        <end position="289"/>
    </location>
</feature>
<protein>
    <submittedName>
        <fullName evidence="10">L,D-transpeptidase</fullName>
    </submittedName>
</protein>
<evidence type="ECO:0000256" key="1">
    <source>
        <dbReference type="ARBA" id="ARBA00004752"/>
    </source>
</evidence>
<dbReference type="PROSITE" id="PS52029">
    <property type="entry name" value="LD_TPASE"/>
    <property type="match status" value="1"/>
</dbReference>
<feature type="chain" id="PRO_5038378395" evidence="8">
    <location>
        <begin position="24"/>
        <end position="295"/>
    </location>
</feature>
<accession>A0A6G4U5T0</accession>
<dbReference type="CDD" id="cd16913">
    <property type="entry name" value="YkuD_like"/>
    <property type="match status" value="1"/>
</dbReference>
<dbReference type="Pfam" id="PF03734">
    <property type="entry name" value="YkuD"/>
    <property type="match status" value="1"/>
</dbReference>